<keyword evidence="2" id="KW-1185">Reference proteome</keyword>
<evidence type="ECO:0000313" key="1">
    <source>
        <dbReference type="EMBL" id="KAI3782038.1"/>
    </source>
</evidence>
<reference evidence="1 2" key="2">
    <citation type="journal article" date="2022" name="Mol. Ecol. Resour.">
        <title>The genomes of chicory, endive, great burdock and yacon provide insights into Asteraceae paleo-polyploidization history and plant inulin production.</title>
        <authorList>
            <person name="Fan W."/>
            <person name="Wang S."/>
            <person name="Wang H."/>
            <person name="Wang A."/>
            <person name="Jiang F."/>
            <person name="Liu H."/>
            <person name="Zhao H."/>
            <person name="Xu D."/>
            <person name="Zhang Y."/>
        </authorList>
    </citation>
    <scope>NUCLEOTIDE SEQUENCE [LARGE SCALE GENOMIC DNA]</scope>
    <source>
        <strain evidence="2">cv. Punajuju</strain>
        <tissue evidence="1">Leaves</tissue>
    </source>
</reference>
<dbReference type="EMBL" id="CM042010">
    <property type="protein sequence ID" value="KAI3782038.1"/>
    <property type="molecule type" value="Genomic_DNA"/>
</dbReference>
<comment type="caution">
    <text evidence="1">The sequence shown here is derived from an EMBL/GenBank/DDBJ whole genome shotgun (WGS) entry which is preliminary data.</text>
</comment>
<dbReference type="Proteomes" id="UP001055811">
    <property type="component" value="Linkage Group LG02"/>
</dbReference>
<name>A0ACB9GFT0_CICIN</name>
<proteinExistence type="predicted"/>
<sequence>MRRTVLSQFSVTLAWNIHDPYLDYEQSDGNPLKLHDRILIPLEANLEAFGLVKIEYEFPCLVQLCSLLSLPPPPTAATHHHHLLPPATTTPTNIVNW</sequence>
<evidence type="ECO:0000313" key="2">
    <source>
        <dbReference type="Proteomes" id="UP001055811"/>
    </source>
</evidence>
<accession>A0ACB9GFT0</accession>
<gene>
    <name evidence="1" type="ORF">L2E82_12070</name>
</gene>
<organism evidence="1 2">
    <name type="scientific">Cichorium intybus</name>
    <name type="common">Chicory</name>
    <dbReference type="NCBI Taxonomy" id="13427"/>
    <lineage>
        <taxon>Eukaryota</taxon>
        <taxon>Viridiplantae</taxon>
        <taxon>Streptophyta</taxon>
        <taxon>Embryophyta</taxon>
        <taxon>Tracheophyta</taxon>
        <taxon>Spermatophyta</taxon>
        <taxon>Magnoliopsida</taxon>
        <taxon>eudicotyledons</taxon>
        <taxon>Gunneridae</taxon>
        <taxon>Pentapetalae</taxon>
        <taxon>asterids</taxon>
        <taxon>campanulids</taxon>
        <taxon>Asterales</taxon>
        <taxon>Asteraceae</taxon>
        <taxon>Cichorioideae</taxon>
        <taxon>Cichorieae</taxon>
        <taxon>Cichoriinae</taxon>
        <taxon>Cichorium</taxon>
    </lineage>
</organism>
<reference evidence="2" key="1">
    <citation type="journal article" date="2022" name="Mol. Ecol. Resour.">
        <title>The genomes of chicory, endive, great burdock and yacon provide insights into Asteraceae palaeo-polyploidization history and plant inulin production.</title>
        <authorList>
            <person name="Fan W."/>
            <person name="Wang S."/>
            <person name="Wang H."/>
            <person name="Wang A."/>
            <person name="Jiang F."/>
            <person name="Liu H."/>
            <person name="Zhao H."/>
            <person name="Xu D."/>
            <person name="Zhang Y."/>
        </authorList>
    </citation>
    <scope>NUCLEOTIDE SEQUENCE [LARGE SCALE GENOMIC DNA]</scope>
    <source>
        <strain evidence="2">cv. Punajuju</strain>
    </source>
</reference>
<protein>
    <submittedName>
        <fullName evidence="1">Uncharacterized protein</fullName>
    </submittedName>
</protein>